<evidence type="ECO:0000256" key="1">
    <source>
        <dbReference type="ARBA" id="ARBA00022737"/>
    </source>
</evidence>
<dbReference type="PANTHER" id="PTHR46043:SF5">
    <property type="entry name" value="ARM REPEAT SUPERFAMILY PROTEIN"/>
    <property type="match status" value="1"/>
</dbReference>
<dbReference type="SUPFAM" id="SSF48371">
    <property type="entry name" value="ARM repeat"/>
    <property type="match status" value="1"/>
</dbReference>
<feature type="domain" description="DUF7032" evidence="2">
    <location>
        <begin position="21"/>
        <end position="131"/>
    </location>
</feature>
<proteinExistence type="predicted"/>
<organism evidence="3 4">
    <name type="scientific">Heracleum sosnowskyi</name>
    <dbReference type="NCBI Taxonomy" id="360622"/>
    <lineage>
        <taxon>Eukaryota</taxon>
        <taxon>Viridiplantae</taxon>
        <taxon>Streptophyta</taxon>
        <taxon>Embryophyta</taxon>
        <taxon>Tracheophyta</taxon>
        <taxon>Spermatophyta</taxon>
        <taxon>Magnoliopsida</taxon>
        <taxon>eudicotyledons</taxon>
        <taxon>Gunneridae</taxon>
        <taxon>Pentapetalae</taxon>
        <taxon>asterids</taxon>
        <taxon>campanulids</taxon>
        <taxon>Apiales</taxon>
        <taxon>Apiaceae</taxon>
        <taxon>Apioideae</taxon>
        <taxon>apioid superclade</taxon>
        <taxon>Tordylieae</taxon>
        <taxon>Tordyliinae</taxon>
        <taxon>Heracleum</taxon>
    </lineage>
</organism>
<name>A0AAD8GSX6_9APIA</name>
<dbReference type="Gene3D" id="1.25.10.10">
    <property type="entry name" value="Leucine-rich Repeat Variant"/>
    <property type="match status" value="1"/>
</dbReference>
<dbReference type="EMBL" id="JAUIZM010000011">
    <property type="protein sequence ID" value="KAK1354021.1"/>
    <property type="molecule type" value="Genomic_DNA"/>
</dbReference>
<sequence length="547" mass="61275">MTDQNSPEFSSPPAEKSRLRQAIDMISTLITLSYTIKVFTAKWYMIRNRLQELLSDLTDIHKRGPGGDDMLLSGEVIQAIIDTVSECNQLGKRCIESTYNGKFFMQSDLYKVVCVLDTHIKYLSDIYTVGVCIFVEKPGILDSKDGKKVYVNDLLSRLKIGDAYMKTEALVDLNQVIQEDEQIMDICVKTNGIVSILVSFLDSEVIDIREESAKAVCEISKYDVYRRVLASAGMIPPLIRVLEGGSRVGQKFAARCLVNITEKSNYAWSILAQDGLTVLLKIGRNIDVFGSNLVVLACEVLKNLSGEEEINKCMVEQGALEVFIELAKSKNEVVLLSSIDFLQIMASKDEFNRDLIVKGGIFVLLNVLDPKVFMSSKAGEMAFVAIKALCMESTTTLKIVMDYGFLDHMFHFLRNRFFGVQDLALKALIWLCESETSEQVKEAMGDAGFIPELVKFLDAKSIEFRVLAAKALSSMMSVPKNRKIFMENQENVGLLVKLLEQEEDNSGEDRKFLLSILMSITSTASGRKIVRRSASNKLSCIFTGKWR</sequence>
<reference evidence="3" key="2">
    <citation type="submission" date="2023-05" db="EMBL/GenBank/DDBJ databases">
        <authorList>
            <person name="Schelkunov M.I."/>
        </authorList>
    </citation>
    <scope>NUCLEOTIDE SEQUENCE</scope>
    <source>
        <strain evidence="3">Hsosn_3</strain>
        <tissue evidence="3">Leaf</tissue>
    </source>
</reference>
<dbReference type="InterPro" id="IPR000225">
    <property type="entry name" value="Armadillo"/>
</dbReference>
<dbReference type="AlphaFoldDB" id="A0AAD8GSX6"/>
<dbReference type="InterPro" id="IPR011989">
    <property type="entry name" value="ARM-like"/>
</dbReference>
<comment type="caution">
    <text evidence="3">The sequence shown here is derived from an EMBL/GenBank/DDBJ whole genome shotgun (WGS) entry which is preliminary data.</text>
</comment>
<reference evidence="3" key="1">
    <citation type="submission" date="2023-02" db="EMBL/GenBank/DDBJ databases">
        <title>Genome of toxic invasive species Heracleum sosnowskyi carries increased number of genes despite the absence of recent whole-genome duplications.</title>
        <authorList>
            <person name="Schelkunov M."/>
            <person name="Shtratnikova V."/>
            <person name="Makarenko M."/>
            <person name="Klepikova A."/>
            <person name="Omelchenko D."/>
            <person name="Novikova G."/>
            <person name="Obukhova E."/>
            <person name="Bogdanov V."/>
            <person name="Penin A."/>
            <person name="Logacheva M."/>
        </authorList>
    </citation>
    <scope>NUCLEOTIDE SEQUENCE</scope>
    <source>
        <strain evidence="3">Hsosn_3</strain>
        <tissue evidence="3">Leaf</tissue>
    </source>
</reference>
<evidence type="ECO:0000313" key="3">
    <source>
        <dbReference type="EMBL" id="KAK1354021.1"/>
    </source>
</evidence>
<dbReference type="InterPro" id="IPR054296">
    <property type="entry name" value="DUF7032"/>
</dbReference>
<keyword evidence="1" id="KW-0677">Repeat</keyword>
<protein>
    <submittedName>
        <fullName evidence="3">U-box domain-containing protein 4</fullName>
    </submittedName>
</protein>
<gene>
    <name evidence="3" type="ORF">POM88_047277</name>
</gene>
<dbReference type="SMART" id="SM00185">
    <property type="entry name" value="ARM"/>
    <property type="match status" value="4"/>
</dbReference>
<keyword evidence="4" id="KW-1185">Reference proteome</keyword>
<dbReference type="PANTHER" id="PTHR46043">
    <property type="entry name" value="ARM REPEAT SUPERFAMILY PROTEIN"/>
    <property type="match status" value="1"/>
</dbReference>
<evidence type="ECO:0000259" key="2">
    <source>
        <dbReference type="Pfam" id="PF23005"/>
    </source>
</evidence>
<accession>A0AAD8GSX6</accession>
<dbReference type="InterPro" id="IPR016024">
    <property type="entry name" value="ARM-type_fold"/>
</dbReference>
<dbReference type="Pfam" id="PF23005">
    <property type="entry name" value="DUF7032"/>
    <property type="match status" value="1"/>
</dbReference>
<evidence type="ECO:0000313" key="4">
    <source>
        <dbReference type="Proteomes" id="UP001237642"/>
    </source>
</evidence>
<dbReference type="Proteomes" id="UP001237642">
    <property type="component" value="Unassembled WGS sequence"/>
</dbReference>